<feature type="transmembrane region" description="Helical" evidence="8">
    <location>
        <begin position="188"/>
        <end position="207"/>
    </location>
</feature>
<dbReference type="GO" id="GO:0022857">
    <property type="term" value="F:transmembrane transporter activity"/>
    <property type="evidence" value="ECO:0007669"/>
    <property type="project" value="InterPro"/>
</dbReference>
<evidence type="ECO:0000256" key="7">
    <source>
        <dbReference type="ARBA" id="ARBA00023136"/>
    </source>
</evidence>
<dbReference type="GO" id="GO:0033214">
    <property type="term" value="P:siderophore-iron import into cell"/>
    <property type="evidence" value="ECO:0007669"/>
    <property type="project" value="TreeGrafter"/>
</dbReference>
<evidence type="ECO:0000313" key="9">
    <source>
        <dbReference type="EMBL" id="KIZ37381.1"/>
    </source>
</evidence>
<feature type="transmembrane region" description="Helical" evidence="8">
    <location>
        <begin position="214"/>
        <end position="236"/>
    </location>
</feature>
<evidence type="ECO:0000256" key="1">
    <source>
        <dbReference type="ARBA" id="ARBA00004651"/>
    </source>
</evidence>
<dbReference type="AlphaFoldDB" id="A0A0D7E9T5"/>
<gene>
    <name evidence="9" type="ORF">LO50_05850</name>
</gene>
<feature type="transmembrane region" description="Helical" evidence="8">
    <location>
        <begin position="137"/>
        <end position="155"/>
    </location>
</feature>
<evidence type="ECO:0000256" key="3">
    <source>
        <dbReference type="ARBA" id="ARBA00022448"/>
    </source>
</evidence>
<dbReference type="SUPFAM" id="SSF81345">
    <property type="entry name" value="ABC transporter involved in vitamin B12 uptake, BtuC"/>
    <property type="match status" value="1"/>
</dbReference>
<evidence type="ECO:0000256" key="6">
    <source>
        <dbReference type="ARBA" id="ARBA00022989"/>
    </source>
</evidence>
<evidence type="ECO:0000256" key="4">
    <source>
        <dbReference type="ARBA" id="ARBA00022475"/>
    </source>
</evidence>
<accession>A0A0D7E9T5</accession>
<evidence type="ECO:0000313" key="10">
    <source>
        <dbReference type="Proteomes" id="UP000032439"/>
    </source>
</evidence>
<comment type="subcellular location">
    <subcellularLocation>
        <location evidence="1">Cell membrane</location>
        <topology evidence="1">Multi-pass membrane protein</topology>
    </subcellularLocation>
</comment>
<evidence type="ECO:0000256" key="5">
    <source>
        <dbReference type="ARBA" id="ARBA00022692"/>
    </source>
</evidence>
<dbReference type="EMBL" id="JXXD01000042">
    <property type="protein sequence ID" value="KIZ37381.1"/>
    <property type="molecule type" value="Genomic_DNA"/>
</dbReference>
<comment type="similarity">
    <text evidence="2">Belongs to the binding-protein-dependent transport system permease family. FecCD subfamily.</text>
</comment>
<keyword evidence="6 8" id="KW-1133">Transmembrane helix</keyword>
<feature type="transmembrane region" description="Helical" evidence="8">
    <location>
        <begin position="162"/>
        <end position="182"/>
    </location>
</feature>
<dbReference type="Pfam" id="PF01032">
    <property type="entry name" value="FecCD"/>
    <property type="match status" value="1"/>
</dbReference>
<sequence length="348" mass="36580">MTSIPTPSGVWTLRLGGISLLLHRRSWLMFTLLVLVLLGLTVLATSLGSGHLGVRDVIATLTGNGSRLQEIMVFKIRLPRVAAAIIAGLAMGMAGCLIQTLVRNRLATPDMIGVNEGASLAVVVFALYLTLGNWPWWASPLGAALAAAALFALCRRPGEQDYLFIVIGIALSELLGALGEFAMSTQPLAHLGSIYLWTMGHFAGVSYQTVKPVALLLLLLCPLMALVNRLLALLRFGDATAQNLGVKVPLVQLGVLALAIVVAALGTAIGGPVVFIAMAAPILASWLARDSLAPLWLSALCGAVLLLGSDTLVRVLAQPEEIPTGIMTRLLGGILLLGLLLKDRRGAD</sequence>
<dbReference type="PATRIC" id="fig|316.110.peg.3558"/>
<dbReference type="PANTHER" id="PTHR30472">
    <property type="entry name" value="FERRIC ENTEROBACTIN TRANSPORT SYSTEM PERMEASE PROTEIN"/>
    <property type="match status" value="1"/>
</dbReference>
<feature type="transmembrane region" description="Helical" evidence="8">
    <location>
        <begin position="322"/>
        <end position="341"/>
    </location>
</feature>
<protein>
    <submittedName>
        <fullName evidence="9">Permease</fullName>
    </submittedName>
</protein>
<organism evidence="9 10">
    <name type="scientific">Stutzerimonas stutzeri</name>
    <name type="common">Pseudomonas stutzeri</name>
    <dbReference type="NCBI Taxonomy" id="316"/>
    <lineage>
        <taxon>Bacteria</taxon>
        <taxon>Pseudomonadati</taxon>
        <taxon>Pseudomonadota</taxon>
        <taxon>Gammaproteobacteria</taxon>
        <taxon>Pseudomonadales</taxon>
        <taxon>Pseudomonadaceae</taxon>
        <taxon>Stutzerimonas</taxon>
    </lineage>
</organism>
<proteinExistence type="inferred from homology"/>
<keyword evidence="7 8" id="KW-0472">Membrane</keyword>
<dbReference type="RefSeq" id="WP_044314408.1">
    <property type="nucleotide sequence ID" value="NZ_JBITTV010000007.1"/>
</dbReference>
<dbReference type="InterPro" id="IPR000522">
    <property type="entry name" value="ABC_transptr_permease_BtuC"/>
</dbReference>
<dbReference type="PANTHER" id="PTHR30472:SF37">
    <property type="entry name" value="FE(3+) DICITRATE TRANSPORT SYSTEM PERMEASE PROTEIN FECD-RELATED"/>
    <property type="match status" value="1"/>
</dbReference>
<keyword evidence="5 8" id="KW-0812">Transmembrane</keyword>
<dbReference type="GO" id="GO:0005886">
    <property type="term" value="C:plasma membrane"/>
    <property type="evidence" value="ECO:0007669"/>
    <property type="project" value="UniProtKB-SubCell"/>
</dbReference>
<name>A0A0D7E9T5_STUST</name>
<feature type="transmembrane region" description="Helical" evidence="8">
    <location>
        <begin position="27"/>
        <end position="47"/>
    </location>
</feature>
<evidence type="ECO:0000256" key="2">
    <source>
        <dbReference type="ARBA" id="ARBA00007935"/>
    </source>
</evidence>
<keyword evidence="4" id="KW-1003">Cell membrane</keyword>
<feature type="transmembrane region" description="Helical" evidence="8">
    <location>
        <begin position="256"/>
        <end position="283"/>
    </location>
</feature>
<dbReference type="Gene3D" id="1.10.3470.10">
    <property type="entry name" value="ABC transporter involved in vitamin B12 uptake, BtuC"/>
    <property type="match status" value="1"/>
</dbReference>
<feature type="transmembrane region" description="Helical" evidence="8">
    <location>
        <begin position="81"/>
        <end position="102"/>
    </location>
</feature>
<dbReference type="Proteomes" id="UP000032439">
    <property type="component" value="Unassembled WGS sequence"/>
</dbReference>
<feature type="transmembrane region" description="Helical" evidence="8">
    <location>
        <begin position="295"/>
        <end position="316"/>
    </location>
</feature>
<reference evidence="9 10" key="1">
    <citation type="submission" date="2014-11" db="EMBL/GenBank/DDBJ databases">
        <title>Genomics and ecophysiology of heterotrophic nitrogen fixing bacteria isolated from estuarine surface water.</title>
        <authorList>
            <person name="Bentzon-Tilia M."/>
            <person name="Severin I."/>
            <person name="Hansen L.H."/>
            <person name="Riemann L."/>
        </authorList>
    </citation>
    <scope>NUCLEOTIDE SEQUENCE [LARGE SCALE GENOMIC DNA]</scope>
    <source>
        <strain evidence="9 10">BAL361</strain>
    </source>
</reference>
<dbReference type="InterPro" id="IPR037294">
    <property type="entry name" value="ABC_BtuC-like"/>
</dbReference>
<dbReference type="CDD" id="cd06550">
    <property type="entry name" value="TM_ABC_iron-siderophores_like"/>
    <property type="match status" value="1"/>
</dbReference>
<keyword evidence="3" id="KW-0813">Transport</keyword>
<evidence type="ECO:0000256" key="8">
    <source>
        <dbReference type="SAM" id="Phobius"/>
    </source>
</evidence>
<comment type="caution">
    <text evidence="9">The sequence shown here is derived from an EMBL/GenBank/DDBJ whole genome shotgun (WGS) entry which is preliminary data.</text>
</comment>